<evidence type="ECO:0008006" key="4">
    <source>
        <dbReference type="Google" id="ProtNLM"/>
    </source>
</evidence>
<dbReference type="Proteomes" id="UP000053477">
    <property type="component" value="Unassembled WGS sequence"/>
</dbReference>
<organism evidence="2 3">
    <name type="scientific">Schizopora paradoxa</name>
    <dbReference type="NCBI Taxonomy" id="27342"/>
    <lineage>
        <taxon>Eukaryota</taxon>
        <taxon>Fungi</taxon>
        <taxon>Dikarya</taxon>
        <taxon>Basidiomycota</taxon>
        <taxon>Agaricomycotina</taxon>
        <taxon>Agaricomycetes</taxon>
        <taxon>Hymenochaetales</taxon>
        <taxon>Schizoporaceae</taxon>
        <taxon>Schizopora</taxon>
    </lineage>
</organism>
<sequence length="99" mass="11943">MKHLPLQSILLVLSFLHWNLKEMPCHRSWWRVSQVSQQLPNVYVFDSLDIEVKQRGHRRHYTDFEEREGAFMNFLISANCETLALHNLLEYRLFSLTLR</sequence>
<reference evidence="2 3" key="1">
    <citation type="submission" date="2015-04" db="EMBL/GenBank/DDBJ databases">
        <title>Complete genome sequence of Schizopora paradoxa KUC8140, a cosmopolitan wood degrader in East Asia.</title>
        <authorList>
            <consortium name="DOE Joint Genome Institute"/>
            <person name="Min B."/>
            <person name="Park H."/>
            <person name="Jang Y."/>
            <person name="Kim J.-J."/>
            <person name="Kim K.H."/>
            <person name="Pangilinan J."/>
            <person name="Lipzen A."/>
            <person name="Riley R."/>
            <person name="Grigoriev I.V."/>
            <person name="Spatafora J.W."/>
            <person name="Choi I.-G."/>
        </authorList>
    </citation>
    <scope>NUCLEOTIDE SEQUENCE [LARGE SCALE GENOMIC DNA]</scope>
    <source>
        <strain evidence="2 3">KUC8140</strain>
    </source>
</reference>
<accession>A0A0H2RPG0</accession>
<feature type="chain" id="PRO_5005201686" description="F-box domain-containing protein" evidence="1">
    <location>
        <begin position="22"/>
        <end position="99"/>
    </location>
</feature>
<evidence type="ECO:0000313" key="3">
    <source>
        <dbReference type="Proteomes" id="UP000053477"/>
    </source>
</evidence>
<gene>
    <name evidence="2" type="ORF">SCHPADRAFT_906092</name>
</gene>
<evidence type="ECO:0000256" key="1">
    <source>
        <dbReference type="SAM" id="SignalP"/>
    </source>
</evidence>
<evidence type="ECO:0000313" key="2">
    <source>
        <dbReference type="EMBL" id="KLO11368.1"/>
    </source>
</evidence>
<keyword evidence="1" id="KW-0732">Signal</keyword>
<dbReference type="InParanoid" id="A0A0H2RPG0"/>
<keyword evidence="3" id="KW-1185">Reference proteome</keyword>
<name>A0A0H2RPG0_9AGAM</name>
<proteinExistence type="predicted"/>
<feature type="signal peptide" evidence="1">
    <location>
        <begin position="1"/>
        <end position="21"/>
    </location>
</feature>
<dbReference type="EMBL" id="KQ086002">
    <property type="protein sequence ID" value="KLO11368.1"/>
    <property type="molecule type" value="Genomic_DNA"/>
</dbReference>
<dbReference type="AlphaFoldDB" id="A0A0H2RPG0"/>
<protein>
    <recommendedName>
        <fullName evidence="4">F-box domain-containing protein</fullName>
    </recommendedName>
</protein>